<dbReference type="InterPro" id="IPR007110">
    <property type="entry name" value="Ig-like_dom"/>
</dbReference>
<dbReference type="GeneID" id="118497655"/>
<dbReference type="Proteomes" id="UP000504628">
    <property type="component" value="Chromosome 12"/>
</dbReference>
<evidence type="ECO:0000256" key="5">
    <source>
        <dbReference type="ARBA" id="ARBA00038222"/>
    </source>
</evidence>
<evidence type="ECO:0000313" key="7">
    <source>
        <dbReference type="Proteomes" id="UP000504628"/>
    </source>
</evidence>
<dbReference type="InterPro" id="IPR052598">
    <property type="entry name" value="IgSF_CEA-related"/>
</dbReference>
<dbReference type="InParanoid" id="A0A7E6CP61"/>
<dbReference type="InterPro" id="IPR013783">
    <property type="entry name" value="Ig-like_fold"/>
</dbReference>
<dbReference type="GO" id="GO:0007157">
    <property type="term" value="P:heterophilic cell-cell adhesion via plasma membrane cell adhesion molecules"/>
    <property type="evidence" value="ECO:0007669"/>
    <property type="project" value="TreeGrafter"/>
</dbReference>
<evidence type="ECO:0000256" key="2">
    <source>
        <dbReference type="ARBA" id="ARBA00023157"/>
    </source>
</evidence>
<proteinExistence type="inferred from homology"/>
<name>A0A7E6CP61_9CHIR</name>
<dbReference type="InterPro" id="IPR003599">
    <property type="entry name" value="Ig_sub"/>
</dbReference>
<evidence type="ECO:0000256" key="3">
    <source>
        <dbReference type="ARBA" id="ARBA00023180"/>
    </source>
</evidence>
<feature type="non-terminal residue" evidence="8">
    <location>
        <position position="1"/>
    </location>
</feature>
<keyword evidence="1" id="KW-0732">Signal</keyword>
<dbReference type="OrthoDB" id="6159398at2759"/>
<dbReference type="InterPro" id="IPR003598">
    <property type="entry name" value="Ig_sub2"/>
</dbReference>
<evidence type="ECO:0000313" key="8">
    <source>
        <dbReference type="RefSeq" id="XP_035868672.1"/>
    </source>
</evidence>
<keyword evidence="2" id="KW-1015">Disulfide bond</keyword>
<comment type="similarity">
    <text evidence="5">Belongs to the immunoglobulin superfamily. CEA family.</text>
</comment>
<accession>A0A7E6CP61</accession>
<keyword evidence="3" id="KW-0325">Glycoprotein</keyword>
<sequence length="151" mass="16779">SRIEDPHVRFPKTGEVTINSDGSLLLKKVTKGCAGIYTIAVEKQDSKTLIGYGKISVYRHVRKPTLRASNTTVTEDKDAVVLTCNSNELTIQWLFNGKELQPTERMKLSQDRRSLTIDPVKREDAGNYQCEASNPISSVASVALELDVKLE</sequence>
<gene>
    <name evidence="8" type="primary">LOC118497655</name>
</gene>
<feature type="domain" description="Ig-like" evidence="6">
    <location>
        <begin position="64"/>
        <end position="147"/>
    </location>
</feature>
<dbReference type="SUPFAM" id="SSF48726">
    <property type="entry name" value="Immunoglobulin"/>
    <property type="match status" value="1"/>
</dbReference>
<dbReference type="KEGG" id="pdic:118497655"/>
<keyword evidence="4" id="KW-0393">Immunoglobulin domain</keyword>
<dbReference type="AlphaFoldDB" id="A0A7E6CP61"/>
<dbReference type="FunFam" id="2.60.40.10:FF:000244">
    <property type="entry name" value="carcinoembryonic antigen-related cell adhesion molecule 16"/>
    <property type="match status" value="1"/>
</dbReference>
<organism evidence="7 8">
    <name type="scientific">Phyllostomus discolor</name>
    <name type="common">pale spear-nosed bat</name>
    <dbReference type="NCBI Taxonomy" id="89673"/>
    <lineage>
        <taxon>Eukaryota</taxon>
        <taxon>Metazoa</taxon>
        <taxon>Chordata</taxon>
        <taxon>Craniata</taxon>
        <taxon>Vertebrata</taxon>
        <taxon>Euteleostomi</taxon>
        <taxon>Mammalia</taxon>
        <taxon>Eutheria</taxon>
        <taxon>Laurasiatheria</taxon>
        <taxon>Chiroptera</taxon>
        <taxon>Yangochiroptera</taxon>
        <taxon>Phyllostomidae</taxon>
        <taxon>Phyllostominae</taxon>
        <taxon>Phyllostomus</taxon>
    </lineage>
</organism>
<protein>
    <submittedName>
        <fullName evidence="8">Carcinoembryonic antigen-related cell adhesion molecule 21-like</fullName>
    </submittedName>
</protein>
<dbReference type="SMART" id="SM00409">
    <property type="entry name" value="IG"/>
    <property type="match status" value="1"/>
</dbReference>
<evidence type="ECO:0000256" key="4">
    <source>
        <dbReference type="ARBA" id="ARBA00023319"/>
    </source>
</evidence>
<dbReference type="Gene3D" id="2.60.40.10">
    <property type="entry name" value="Immunoglobulins"/>
    <property type="match status" value="2"/>
</dbReference>
<dbReference type="GO" id="GO:0009986">
    <property type="term" value="C:cell surface"/>
    <property type="evidence" value="ECO:0007669"/>
    <property type="project" value="TreeGrafter"/>
</dbReference>
<dbReference type="Pfam" id="PF13927">
    <property type="entry name" value="Ig_3"/>
    <property type="match status" value="1"/>
</dbReference>
<evidence type="ECO:0000259" key="6">
    <source>
        <dbReference type="PROSITE" id="PS50835"/>
    </source>
</evidence>
<dbReference type="RefSeq" id="XP_035868672.1">
    <property type="nucleotide sequence ID" value="XM_036012779.1"/>
</dbReference>
<reference evidence="8" key="1">
    <citation type="submission" date="2025-08" db="UniProtKB">
        <authorList>
            <consortium name="RefSeq"/>
        </authorList>
    </citation>
    <scope>IDENTIFICATION</scope>
    <source>
        <tissue evidence="8">Muscle</tissue>
    </source>
</reference>
<keyword evidence="7" id="KW-1185">Reference proteome</keyword>
<evidence type="ECO:0000256" key="1">
    <source>
        <dbReference type="ARBA" id="ARBA00022729"/>
    </source>
</evidence>
<dbReference type="InterPro" id="IPR036179">
    <property type="entry name" value="Ig-like_dom_sf"/>
</dbReference>
<dbReference type="PANTHER" id="PTHR44337">
    <property type="entry name" value="CARCINOEMBRYONIC ANTIGEN-RELATED CELL ADHESION MOLECULE 8"/>
    <property type="match status" value="1"/>
</dbReference>
<dbReference type="PROSITE" id="PS50835">
    <property type="entry name" value="IG_LIKE"/>
    <property type="match status" value="1"/>
</dbReference>
<dbReference type="SMART" id="SM00408">
    <property type="entry name" value="IGc2"/>
    <property type="match status" value="1"/>
</dbReference>
<dbReference type="PANTHER" id="PTHR44337:SF20">
    <property type="entry name" value="CARCINOEMBRYONIC ANTIGEN-RELATED CELL ADHESION MOLECULE 5-RELATED"/>
    <property type="match status" value="1"/>
</dbReference>